<reference evidence="1" key="2">
    <citation type="submission" date="2021-08" db="EMBL/GenBank/DDBJ databases">
        <authorList>
            <person name="Tani A."/>
            <person name="Ola A."/>
            <person name="Ogura Y."/>
            <person name="Katsura K."/>
            <person name="Hayashi T."/>
        </authorList>
    </citation>
    <scope>NUCLEOTIDE SEQUENCE</scope>
    <source>
        <strain evidence="1">DSM 17168</strain>
    </source>
</reference>
<dbReference type="Gene3D" id="3.30.2000.20">
    <property type="match status" value="1"/>
</dbReference>
<organism evidence="1 2">
    <name type="scientific">Methylobacterium isbiliense</name>
    <dbReference type="NCBI Taxonomy" id="315478"/>
    <lineage>
        <taxon>Bacteria</taxon>
        <taxon>Pseudomonadati</taxon>
        <taxon>Pseudomonadota</taxon>
        <taxon>Alphaproteobacteria</taxon>
        <taxon>Hyphomicrobiales</taxon>
        <taxon>Methylobacteriaceae</taxon>
        <taxon>Methylobacterium</taxon>
    </lineage>
</organism>
<dbReference type="EMBL" id="BPQQ01000028">
    <property type="protein sequence ID" value="GJE00547.1"/>
    <property type="molecule type" value="Genomic_DNA"/>
</dbReference>
<evidence type="ECO:0000313" key="1">
    <source>
        <dbReference type="EMBL" id="GJE00547.1"/>
    </source>
</evidence>
<dbReference type="InterPro" id="IPR025395">
    <property type="entry name" value="Phage_tail_terminator-like"/>
</dbReference>
<proteinExistence type="predicted"/>
<name>A0ABQ4SBZ9_9HYPH</name>
<reference evidence="1" key="1">
    <citation type="journal article" date="2021" name="Front. Microbiol.">
        <title>Comprehensive Comparative Genomics and Phenotyping of Methylobacterium Species.</title>
        <authorList>
            <person name="Alessa O."/>
            <person name="Ogura Y."/>
            <person name="Fujitani Y."/>
            <person name="Takami H."/>
            <person name="Hayashi T."/>
            <person name="Sahin N."/>
            <person name="Tani A."/>
        </authorList>
    </citation>
    <scope>NUCLEOTIDE SEQUENCE</scope>
    <source>
        <strain evidence="1">DSM 17168</strain>
    </source>
</reference>
<evidence type="ECO:0000313" key="2">
    <source>
        <dbReference type="Proteomes" id="UP001055153"/>
    </source>
</evidence>
<keyword evidence="2" id="KW-1185">Reference proteome</keyword>
<dbReference type="RefSeq" id="WP_238235433.1">
    <property type="nucleotide sequence ID" value="NZ_BPQQ01000028.1"/>
</dbReference>
<gene>
    <name evidence="1" type="ORF">GMJLKIPL_2470</name>
</gene>
<protein>
    <submittedName>
        <fullName evidence="1">Uncharacterized protein</fullName>
    </submittedName>
</protein>
<dbReference type="Proteomes" id="UP001055153">
    <property type="component" value="Unassembled WGS sequence"/>
</dbReference>
<accession>A0ABQ4SBZ9</accession>
<comment type="caution">
    <text evidence="1">The sequence shown here is derived from an EMBL/GenBank/DDBJ whole genome shotgun (WGS) entry which is preliminary data.</text>
</comment>
<sequence>MAVSGTEAQIYEALAWFIGQQALELTPPFDPALGKDVSFPGVAFSPKLRKPYLDVAVIPNGAELIGHAFDSAVEAVGLLQIAVMWPAGEGNVKPMQVAGQVVLRFKPGTVIARNDVEIRFEEQPQVAAPLQESDWTRVPVTIRWRASAPPNA</sequence>
<dbReference type="Pfam" id="PF13554">
    <property type="entry name" value="Phage_tail_terminator_5"/>
    <property type="match status" value="1"/>
</dbReference>